<sequence length="267" mass="28704">LFWCAYARNKRSLGLDLEDAADRRVLLRLVSGADFLIESECPGRMAELGLGYEHLSQVQPGLVYVSITPFGQQGPKAQWAATDLTLVAAGGFAYLSGDADGPPLRVRVPQAHAQAGADAAVGALIAHAERRRSGRGQHVDVSMQESVTLATMFRILDEPVGMAPAERVAGGLQAGGVLVPLRHRVRDGWVTLGPSILPSTGHFMKRLLEWVAEEGFCDPALAQEDWGSFGLRLGARRLPEDAYEPVARSLDTFFASKSQAELMSAAV</sequence>
<evidence type="ECO:0000313" key="2">
    <source>
        <dbReference type="EMBL" id="GAG13377.1"/>
    </source>
</evidence>
<dbReference type="InterPro" id="IPR023606">
    <property type="entry name" value="CoA-Trfase_III_dom_1_sf"/>
</dbReference>
<dbReference type="SUPFAM" id="SSF89796">
    <property type="entry name" value="CoA-transferase family III (CaiB/BaiF)"/>
    <property type="match status" value="1"/>
</dbReference>
<dbReference type="Gene3D" id="3.40.50.10540">
    <property type="entry name" value="Crotonobetainyl-coa:carnitine coa-transferase, domain 1"/>
    <property type="match status" value="1"/>
</dbReference>
<dbReference type="InterPro" id="IPR044855">
    <property type="entry name" value="CoA-Trfase_III_dom3_sf"/>
</dbReference>
<dbReference type="PANTHER" id="PTHR48207">
    <property type="entry name" value="SUCCINATE--HYDROXYMETHYLGLUTARATE COA-TRANSFERASE"/>
    <property type="match status" value="1"/>
</dbReference>
<keyword evidence="1" id="KW-0808">Transferase</keyword>
<dbReference type="EMBL" id="BARS01024996">
    <property type="protein sequence ID" value="GAG13377.1"/>
    <property type="molecule type" value="Genomic_DNA"/>
</dbReference>
<organism evidence="2">
    <name type="scientific">marine sediment metagenome</name>
    <dbReference type="NCBI Taxonomy" id="412755"/>
    <lineage>
        <taxon>unclassified sequences</taxon>
        <taxon>metagenomes</taxon>
        <taxon>ecological metagenomes</taxon>
    </lineage>
</organism>
<reference evidence="2" key="1">
    <citation type="journal article" date="2014" name="Front. Microbiol.">
        <title>High frequency of phylogenetically diverse reductive dehalogenase-homologous genes in deep subseafloor sedimentary metagenomes.</title>
        <authorList>
            <person name="Kawai M."/>
            <person name="Futagami T."/>
            <person name="Toyoda A."/>
            <person name="Takaki Y."/>
            <person name="Nishi S."/>
            <person name="Hori S."/>
            <person name="Arai W."/>
            <person name="Tsubouchi T."/>
            <person name="Morono Y."/>
            <person name="Uchiyama I."/>
            <person name="Ito T."/>
            <person name="Fujiyama A."/>
            <person name="Inagaki F."/>
            <person name="Takami H."/>
        </authorList>
    </citation>
    <scope>NUCLEOTIDE SEQUENCE</scope>
    <source>
        <strain evidence="2">Expedition CK06-06</strain>
    </source>
</reference>
<dbReference type="PANTHER" id="PTHR48207:SF4">
    <property type="entry name" value="BLL6097 PROTEIN"/>
    <property type="match status" value="1"/>
</dbReference>
<evidence type="ECO:0000256" key="1">
    <source>
        <dbReference type="ARBA" id="ARBA00022679"/>
    </source>
</evidence>
<dbReference type="GO" id="GO:0008410">
    <property type="term" value="F:CoA-transferase activity"/>
    <property type="evidence" value="ECO:0007669"/>
    <property type="project" value="TreeGrafter"/>
</dbReference>
<dbReference type="InterPro" id="IPR003673">
    <property type="entry name" value="CoA-Trfase_fam_III"/>
</dbReference>
<dbReference type="Pfam" id="PF02515">
    <property type="entry name" value="CoA_transf_3"/>
    <property type="match status" value="1"/>
</dbReference>
<accession>X0VQE5</accession>
<feature type="non-terminal residue" evidence="2">
    <location>
        <position position="1"/>
    </location>
</feature>
<comment type="caution">
    <text evidence="2">The sequence shown here is derived from an EMBL/GenBank/DDBJ whole genome shotgun (WGS) entry which is preliminary data.</text>
</comment>
<feature type="non-terminal residue" evidence="2">
    <location>
        <position position="267"/>
    </location>
</feature>
<evidence type="ECO:0008006" key="3">
    <source>
        <dbReference type="Google" id="ProtNLM"/>
    </source>
</evidence>
<dbReference type="AlphaFoldDB" id="X0VQE5"/>
<name>X0VQE5_9ZZZZ</name>
<gene>
    <name evidence="2" type="ORF">S01H1_39581</name>
</gene>
<proteinExistence type="predicted"/>
<protein>
    <recommendedName>
        <fullName evidence="3">CoA transferase</fullName>
    </recommendedName>
</protein>
<dbReference type="Gene3D" id="3.30.1540.10">
    <property type="entry name" value="formyl-coa transferase, domain 3"/>
    <property type="match status" value="1"/>
</dbReference>
<dbReference type="InterPro" id="IPR050483">
    <property type="entry name" value="CoA-transferase_III_domain"/>
</dbReference>